<evidence type="ECO:0000256" key="7">
    <source>
        <dbReference type="ARBA" id="ARBA00022801"/>
    </source>
</evidence>
<dbReference type="Proteomes" id="UP000054538">
    <property type="component" value="Unassembled WGS sequence"/>
</dbReference>
<reference evidence="15 16" key="1">
    <citation type="submission" date="2014-04" db="EMBL/GenBank/DDBJ databases">
        <authorList>
            <consortium name="DOE Joint Genome Institute"/>
            <person name="Kuo A."/>
            <person name="Kohler A."/>
            <person name="Jargeat P."/>
            <person name="Nagy L.G."/>
            <person name="Floudas D."/>
            <person name="Copeland A."/>
            <person name="Barry K.W."/>
            <person name="Cichocki N."/>
            <person name="Veneault-Fourrey C."/>
            <person name="LaButti K."/>
            <person name="Lindquist E.A."/>
            <person name="Lipzen A."/>
            <person name="Lundell T."/>
            <person name="Morin E."/>
            <person name="Murat C."/>
            <person name="Sun H."/>
            <person name="Tunlid A."/>
            <person name="Henrissat B."/>
            <person name="Grigoriev I.V."/>
            <person name="Hibbett D.S."/>
            <person name="Martin F."/>
            <person name="Nordberg H.P."/>
            <person name="Cantor M.N."/>
            <person name="Hua S.X."/>
        </authorList>
    </citation>
    <scope>NUCLEOTIDE SEQUENCE [LARGE SCALE GENOMIC DNA]</scope>
    <source>
        <strain evidence="15 16">Ve08.2h10</strain>
    </source>
</reference>
<evidence type="ECO:0000256" key="4">
    <source>
        <dbReference type="ARBA" id="ARBA00006335"/>
    </source>
</evidence>
<accession>A0A0D0DW74</accession>
<keyword evidence="6" id="KW-0479">Metal-binding</keyword>
<dbReference type="Gene3D" id="3.60.10.10">
    <property type="entry name" value="Endonuclease/exonuclease/phosphatase"/>
    <property type="match status" value="1"/>
</dbReference>
<dbReference type="EMBL" id="KN824858">
    <property type="protein sequence ID" value="KIK99473.1"/>
    <property type="molecule type" value="Genomic_DNA"/>
</dbReference>
<evidence type="ECO:0000256" key="2">
    <source>
        <dbReference type="ARBA" id="ARBA00004760"/>
    </source>
</evidence>
<evidence type="ECO:0000256" key="8">
    <source>
        <dbReference type="ARBA" id="ARBA00022842"/>
    </source>
</evidence>
<evidence type="ECO:0000256" key="9">
    <source>
        <dbReference type="ARBA" id="ARBA00022919"/>
    </source>
</evidence>
<evidence type="ECO:0000256" key="12">
    <source>
        <dbReference type="ARBA" id="ARBA00023136"/>
    </source>
</evidence>
<dbReference type="GO" id="GO:0006665">
    <property type="term" value="P:sphingolipid metabolic process"/>
    <property type="evidence" value="ECO:0007669"/>
    <property type="project" value="UniProtKB-KW"/>
</dbReference>
<keyword evidence="7" id="KW-0378">Hydrolase</keyword>
<reference evidence="16" key="2">
    <citation type="submission" date="2015-01" db="EMBL/GenBank/DDBJ databases">
        <title>Evolutionary Origins and Diversification of the Mycorrhizal Mutualists.</title>
        <authorList>
            <consortium name="DOE Joint Genome Institute"/>
            <consortium name="Mycorrhizal Genomics Consortium"/>
            <person name="Kohler A."/>
            <person name="Kuo A."/>
            <person name="Nagy L.G."/>
            <person name="Floudas D."/>
            <person name="Copeland A."/>
            <person name="Barry K.W."/>
            <person name="Cichocki N."/>
            <person name="Veneault-Fourrey C."/>
            <person name="LaButti K."/>
            <person name="Lindquist E.A."/>
            <person name="Lipzen A."/>
            <person name="Lundell T."/>
            <person name="Morin E."/>
            <person name="Murat C."/>
            <person name="Riley R."/>
            <person name="Ohm R."/>
            <person name="Sun H."/>
            <person name="Tunlid A."/>
            <person name="Henrissat B."/>
            <person name="Grigoriev I.V."/>
            <person name="Hibbett D.S."/>
            <person name="Martin F."/>
        </authorList>
    </citation>
    <scope>NUCLEOTIDE SEQUENCE [LARGE SCALE GENOMIC DNA]</scope>
    <source>
        <strain evidence="16">Ve08.2h10</strain>
    </source>
</reference>
<dbReference type="GO" id="GO:0004767">
    <property type="term" value="F:sphingomyelin phosphodiesterase activity"/>
    <property type="evidence" value="ECO:0007669"/>
    <property type="project" value="InterPro"/>
</dbReference>
<evidence type="ECO:0000256" key="11">
    <source>
        <dbReference type="ARBA" id="ARBA00023098"/>
    </source>
</evidence>
<protein>
    <recommendedName>
        <fullName evidence="14">Endonuclease/exonuclease/phosphatase domain-containing protein</fullName>
    </recommendedName>
</protein>
<feature type="domain" description="Endonuclease/exonuclease/phosphatase" evidence="14">
    <location>
        <begin position="7"/>
        <end position="294"/>
    </location>
</feature>
<keyword evidence="11" id="KW-0443">Lipid metabolism</keyword>
<feature type="transmembrane region" description="Helical" evidence="13">
    <location>
        <begin position="360"/>
        <end position="382"/>
    </location>
</feature>
<dbReference type="STRING" id="930991.A0A0D0DW74"/>
<evidence type="ECO:0000256" key="5">
    <source>
        <dbReference type="ARBA" id="ARBA00022692"/>
    </source>
</evidence>
<keyword evidence="10 13" id="KW-1133">Transmembrane helix</keyword>
<comment type="pathway">
    <text evidence="2">Lipid metabolism; sphingolipid metabolism.</text>
</comment>
<evidence type="ECO:0000256" key="1">
    <source>
        <dbReference type="ARBA" id="ARBA00004141"/>
    </source>
</evidence>
<keyword evidence="16" id="KW-1185">Reference proteome</keyword>
<evidence type="ECO:0000256" key="10">
    <source>
        <dbReference type="ARBA" id="ARBA00022989"/>
    </source>
</evidence>
<dbReference type="PANTHER" id="PTHR16320:SF24">
    <property type="entry name" value="PHOSPHODIESTERASE, PUTATIVE-RELATED"/>
    <property type="match status" value="1"/>
</dbReference>
<comment type="similarity">
    <text evidence="4">Belongs to the neutral sphingomyelinase family.</text>
</comment>
<dbReference type="AlphaFoldDB" id="A0A0D0DW74"/>
<dbReference type="Pfam" id="PF03372">
    <property type="entry name" value="Exo_endo_phos"/>
    <property type="match status" value="1"/>
</dbReference>
<dbReference type="InterPro" id="IPR038772">
    <property type="entry name" value="Sph/SMPD2-like"/>
</dbReference>
<evidence type="ECO:0000259" key="14">
    <source>
        <dbReference type="Pfam" id="PF03372"/>
    </source>
</evidence>
<evidence type="ECO:0000256" key="6">
    <source>
        <dbReference type="ARBA" id="ARBA00022723"/>
    </source>
</evidence>
<sequence>MEEIRIASLNCWGLKYVSKDRHERIAAIANSFSRSYYDIVALQEIWVEADYNQVRDQVSHRLPYTKLFHSGALGAGLAIFTKWPIIATSIMPYSLNGEPIDVTGGDWFVGKAAGSVTILHPILGEVQIFNTHLYAKGGEDSPEYNRSHRLVNAWEFAKVVRQAAELGRYVIAAGDFNSIPTSLVMNIIRSHAGLSDAWAASHSHVPPPSGMLSPVEGVEKYGVTADSPLNSYRDSQPSGSAIVRKFQGKRLDYVLFRQPSRISDNPGAPRLQCRNSKVIFTDAIPGNTCSYSDHFGVEATLIVTASKGNEDVISNHAVLENTGSAWADVPSEMTPEMMSALLGALQTSYRISQDRSRRELTVFALSILLLLGLIIGSVWVPLPWVNPIFVLFTIFIAWLATTMLYEGFIFGNWERKALQNVVEELELYKKMLGRSRE</sequence>
<evidence type="ECO:0000256" key="3">
    <source>
        <dbReference type="ARBA" id="ARBA00004991"/>
    </source>
</evidence>
<comment type="pathway">
    <text evidence="3">Sphingolipid metabolism.</text>
</comment>
<dbReference type="InterPro" id="IPR036691">
    <property type="entry name" value="Endo/exonu/phosph_ase_sf"/>
</dbReference>
<dbReference type="OrthoDB" id="387657at2759"/>
<comment type="subcellular location">
    <subcellularLocation>
        <location evidence="1">Membrane</location>
        <topology evidence="1">Multi-pass membrane protein</topology>
    </subcellularLocation>
</comment>
<dbReference type="InParanoid" id="A0A0D0DW74"/>
<dbReference type="FunCoup" id="A0A0D0DW74">
    <property type="interactions" value="44"/>
</dbReference>
<dbReference type="SUPFAM" id="SSF56219">
    <property type="entry name" value="DNase I-like"/>
    <property type="match status" value="1"/>
</dbReference>
<keyword evidence="12 13" id="KW-0472">Membrane</keyword>
<dbReference type="GO" id="GO:0046872">
    <property type="term" value="F:metal ion binding"/>
    <property type="evidence" value="ECO:0007669"/>
    <property type="project" value="UniProtKB-KW"/>
</dbReference>
<keyword evidence="5 13" id="KW-0812">Transmembrane</keyword>
<keyword evidence="8" id="KW-0460">Magnesium</keyword>
<feature type="transmembrane region" description="Helical" evidence="13">
    <location>
        <begin position="388"/>
        <end position="410"/>
    </location>
</feature>
<dbReference type="PANTHER" id="PTHR16320">
    <property type="entry name" value="SPHINGOMYELINASE FAMILY MEMBER"/>
    <property type="match status" value="1"/>
</dbReference>
<organism evidence="15 16">
    <name type="scientific">Paxillus rubicundulus Ve08.2h10</name>
    <dbReference type="NCBI Taxonomy" id="930991"/>
    <lineage>
        <taxon>Eukaryota</taxon>
        <taxon>Fungi</taxon>
        <taxon>Dikarya</taxon>
        <taxon>Basidiomycota</taxon>
        <taxon>Agaricomycotina</taxon>
        <taxon>Agaricomycetes</taxon>
        <taxon>Agaricomycetidae</taxon>
        <taxon>Boletales</taxon>
        <taxon>Paxilineae</taxon>
        <taxon>Paxillaceae</taxon>
        <taxon>Paxillus</taxon>
    </lineage>
</organism>
<evidence type="ECO:0000313" key="16">
    <source>
        <dbReference type="Proteomes" id="UP000054538"/>
    </source>
</evidence>
<gene>
    <name evidence="15" type="ORF">PAXRUDRAFT_131968</name>
</gene>
<dbReference type="InterPro" id="IPR005135">
    <property type="entry name" value="Endo/exonuclease/phosphatase"/>
</dbReference>
<evidence type="ECO:0000313" key="15">
    <source>
        <dbReference type="EMBL" id="KIK99473.1"/>
    </source>
</evidence>
<dbReference type="GO" id="GO:0016020">
    <property type="term" value="C:membrane"/>
    <property type="evidence" value="ECO:0007669"/>
    <property type="project" value="UniProtKB-SubCell"/>
</dbReference>
<evidence type="ECO:0000256" key="13">
    <source>
        <dbReference type="SAM" id="Phobius"/>
    </source>
</evidence>
<proteinExistence type="inferred from homology"/>
<name>A0A0D0DW74_9AGAM</name>
<keyword evidence="9" id="KW-0746">Sphingolipid metabolism</keyword>
<dbReference type="HOGENOM" id="CLU_034001_2_0_1"/>